<reference evidence="1 2" key="1">
    <citation type="submission" date="2017-01" db="EMBL/GenBank/DDBJ databases">
        <authorList>
            <person name="Mah S.A."/>
            <person name="Swanson W.J."/>
            <person name="Moy G.W."/>
            <person name="Vacquier V.D."/>
        </authorList>
    </citation>
    <scope>NUCLEOTIDE SEQUENCE [LARGE SCALE GENOMIC DNA]</scope>
    <source>
        <strain evidence="1 2">DSM 16927</strain>
    </source>
</reference>
<evidence type="ECO:0000313" key="1">
    <source>
        <dbReference type="EMBL" id="SIS33760.1"/>
    </source>
</evidence>
<gene>
    <name evidence="1" type="ORF">SAMN05421768_103419</name>
</gene>
<accession>A0A1N7I9R1</accession>
<sequence length="322" mass="36422">MQKKIIFVKKIINYLKMKQIFYFILLIAGFSSIHSCKNLLDEDGNPLLDLNNTGGLNGPRALYREITAKDTLAEYHYSGLLVSKVITDSASITDIMYSGDKISQISFNGFLDLDGNGKLDKDSVSYTQLFNYGNNSKLQTISENRSIFRRTPPVLPTDPPGPQTLLRKEKSLYRIVYNPATAKLDSIDMKNGVEVTGTPFAFTNYSKTAYSYTGDNVSKVIRHYGLVNNAPNKKYSYEYYAYDDQISPFTLLPQAYKISRLLSTIINDKESLILSPNNPKRWSVTDLTVPIPVPVVKSTNYAYDLQTYMTKGYGVNYIYKPQ</sequence>
<evidence type="ECO:0008006" key="3">
    <source>
        <dbReference type="Google" id="ProtNLM"/>
    </source>
</evidence>
<dbReference type="AlphaFoldDB" id="A0A1N7I9R1"/>
<proteinExistence type="predicted"/>
<evidence type="ECO:0000313" key="2">
    <source>
        <dbReference type="Proteomes" id="UP000186106"/>
    </source>
</evidence>
<dbReference type="EMBL" id="FTNZ01000003">
    <property type="protein sequence ID" value="SIS33760.1"/>
    <property type="molecule type" value="Genomic_DNA"/>
</dbReference>
<organism evidence="1 2">
    <name type="scientific">Chryseobacterium joostei</name>
    <dbReference type="NCBI Taxonomy" id="112234"/>
    <lineage>
        <taxon>Bacteria</taxon>
        <taxon>Pseudomonadati</taxon>
        <taxon>Bacteroidota</taxon>
        <taxon>Flavobacteriia</taxon>
        <taxon>Flavobacteriales</taxon>
        <taxon>Weeksellaceae</taxon>
        <taxon>Chryseobacterium group</taxon>
        <taxon>Chryseobacterium</taxon>
    </lineage>
</organism>
<dbReference type="STRING" id="112234.SAMN05421768_103419"/>
<protein>
    <recommendedName>
        <fullName evidence="3">DUF4595 domain-containing protein</fullName>
    </recommendedName>
</protein>
<name>A0A1N7I9R1_9FLAO</name>
<dbReference type="Proteomes" id="UP000186106">
    <property type="component" value="Unassembled WGS sequence"/>
</dbReference>